<comment type="caution">
    <text evidence="11">The sequence shown here is derived from an EMBL/GenBank/DDBJ whole genome shotgun (WGS) entry which is preliminary data.</text>
</comment>
<evidence type="ECO:0000256" key="1">
    <source>
        <dbReference type="ARBA" id="ARBA00004496"/>
    </source>
</evidence>
<dbReference type="InterPro" id="IPR004517">
    <property type="entry name" value="HisZ"/>
</dbReference>
<dbReference type="NCBIfam" id="NF009086">
    <property type="entry name" value="PRK12421.1"/>
    <property type="match status" value="1"/>
</dbReference>
<dbReference type="GO" id="GO:0005737">
    <property type="term" value="C:cytoplasm"/>
    <property type="evidence" value="ECO:0007669"/>
    <property type="project" value="UniProtKB-SubCell"/>
</dbReference>
<reference evidence="11 12" key="1">
    <citation type="journal article" date="2018" name="Aquat. Microb. Ecol.">
        <title>Gammaproteobacterial methanotrophs dominate.</title>
        <authorList>
            <person name="Rissanen A.J."/>
            <person name="Saarenheimo J."/>
            <person name="Tiirola M."/>
            <person name="Peura S."/>
            <person name="Aalto S.L."/>
            <person name="Karvinen A."/>
            <person name="Nykanen H."/>
        </authorList>
    </citation>
    <scope>NUCLEOTIDE SEQUENCE [LARGE SCALE GENOMIC DNA]</scope>
    <source>
        <strain evidence="11">AMbin10</strain>
    </source>
</reference>
<dbReference type="InterPro" id="IPR041715">
    <property type="entry name" value="HisRS-like_core"/>
</dbReference>
<evidence type="ECO:0000256" key="8">
    <source>
        <dbReference type="HAMAP-Rule" id="MF_00125"/>
    </source>
</evidence>
<feature type="binding site" evidence="9">
    <location>
        <begin position="83"/>
        <end position="85"/>
    </location>
    <ligand>
        <name>L-histidine</name>
        <dbReference type="ChEBI" id="CHEBI:57595"/>
    </ligand>
</feature>
<keyword evidence="11" id="KW-0328">Glycosyltransferase</keyword>
<feature type="binding site" evidence="9">
    <location>
        <position position="273"/>
    </location>
    <ligand>
        <name>L-histidine</name>
        <dbReference type="ChEBI" id="CHEBI:57595"/>
    </ligand>
</feature>
<comment type="subunit">
    <text evidence="4 8">Heteromultimer composed of HisG and HisZ subunits.</text>
</comment>
<dbReference type="PANTHER" id="PTHR43707:SF1">
    <property type="entry name" value="HISTIDINE--TRNA LIGASE, MITOCHONDRIAL-RELATED"/>
    <property type="match status" value="1"/>
</dbReference>
<dbReference type="Gene3D" id="3.30.930.10">
    <property type="entry name" value="Bira Bifunctional Protein, Domain 2"/>
    <property type="match status" value="1"/>
</dbReference>
<feature type="domain" description="Class II Histidinyl-tRNA synthetase (HisRS)-like catalytic core" evidence="10">
    <location>
        <begin position="12"/>
        <end position="322"/>
    </location>
</feature>
<dbReference type="GO" id="GO:0000105">
    <property type="term" value="P:L-histidine biosynthetic process"/>
    <property type="evidence" value="ECO:0007669"/>
    <property type="project" value="UniProtKB-UniRule"/>
</dbReference>
<evidence type="ECO:0000256" key="9">
    <source>
        <dbReference type="PIRSR" id="PIRSR001549-1"/>
    </source>
</evidence>
<evidence type="ECO:0000313" key="12">
    <source>
        <dbReference type="Proteomes" id="UP000249396"/>
    </source>
</evidence>
<name>A0A2W4RMG8_9GAMM</name>
<evidence type="ECO:0000259" key="10">
    <source>
        <dbReference type="Pfam" id="PF13393"/>
    </source>
</evidence>
<keyword evidence="6 8" id="KW-0963">Cytoplasm</keyword>
<dbReference type="GO" id="GO:0006427">
    <property type="term" value="P:histidyl-tRNA aminoacylation"/>
    <property type="evidence" value="ECO:0007669"/>
    <property type="project" value="TreeGrafter"/>
</dbReference>
<dbReference type="InterPro" id="IPR004516">
    <property type="entry name" value="HisRS/HisZ"/>
</dbReference>
<evidence type="ECO:0000256" key="2">
    <source>
        <dbReference type="ARBA" id="ARBA00004667"/>
    </source>
</evidence>
<dbReference type="UniPathway" id="UPA00031">
    <property type="reaction ID" value="UER00006"/>
</dbReference>
<keyword evidence="8" id="KW-0028">Amino-acid biosynthesis</keyword>
<dbReference type="PIRSF" id="PIRSF001549">
    <property type="entry name" value="His-tRNA_synth"/>
    <property type="match status" value="1"/>
</dbReference>
<comment type="pathway">
    <text evidence="2 8">Amino-acid biosynthesis; L-histidine biosynthesis; L-histidine from 5-phospho-alpha-D-ribose 1-diphosphate: step 1/9.</text>
</comment>
<dbReference type="CDD" id="cd00773">
    <property type="entry name" value="HisRS-like_core"/>
    <property type="match status" value="1"/>
</dbReference>
<protein>
    <recommendedName>
        <fullName evidence="5 8">ATP phosphoribosyltransferase regulatory subunit</fullName>
    </recommendedName>
</protein>
<dbReference type="EMBL" id="QJPH01000180">
    <property type="protein sequence ID" value="PZN83666.1"/>
    <property type="molecule type" value="Genomic_DNA"/>
</dbReference>
<feature type="binding site" evidence="9">
    <location>
        <position position="130"/>
    </location>
    <ligand>
        <name>L-histidine</name>
        <dbReference type="ChEBI" id="CHEBI:57595"/>
    </ligand>
</feature>
<keyword evidence="11" id="KW-0808">Transferase</keyword>
<comment type="miscellaneous">
    <text evidence="8">This function is generally fulfilled by the C-terminal part of HisG, which is missing in some bacteria such as this one.</text>
</comment>
<dbReference type="AlphaFoldDB" id="A0A2W4RMG8"/>
<organism evidence="11 12">
    <name type="scientific">Candidatus Methylumidiphilus alinenensis</name>
    <dbReference type="NCBI Taxonomy" id="2202197"/>
    <lineage>
        <taxon>Bacteria</taxon>
        <taxon>Pseudomonadati</taxon>
        <taxon>Pseudomonadota</taxon>
        <taxon>Gammaproteobacteria</taxon>
        <taxon>Methylococcales</taxon>
        <taxon>Candidatus Methylumidiphilus</taxon>
    </lineage>
</organism>
<sequence>MFSDDRWLLPEGIEEVLPTEARRLEFLRRQVLDLFDSWGYLLVMTPMIEYIESLLIGTGHDLDLQTFKLIDQISGRMMGVRADMTPQVARIDARNSRPGNPVRLCYLGTVLHTQADHLEKTRSPLQVGAELYGHAGCASDLEVICLMLEMFSVLGLENIHLDLGHVGIYRGLVAQAGLNAAQEAELFDILQRKSAPDLRDFFDSNPAAPSSTQMLSGLVELHGDASVIGDAYALLAGGNGQVLEALADLETIAKSLSVRFPSLPIHFDLAELRGYHYHRGIVFAALAQGYGREIARGGRYDGIGKPFGQDRSATGFSADLKVLAKLAYRDVSSRRTVFAPSDEDEALRVKVTSMRAEGWRVISELAGQTANSADMGCQFELLKQPGGWELYPAPDCNKFIA</sequence>
<comment type="subcellular location">
    <subcellularLocation>
        <location evidence="1 8">Cytoplasm</location>
    </subcellularLocation>
</comment>
<dbReference type="GO" id="GO:0004821">
    <property type="term" value="F:histidine-tRNA ligase activity"/>
    <property type="evidence" value="ECO:0007669"/>
    <property type="project" value="TreeGrafter"/>
</dbReference>
<dbReference type="NCBIfam" id="TIGR00443">
    <property type="entry name" value="hisZ_biosyn_reg"/>
    <property type="match status" value="1"/>
</dbReference>
<evidence type="ECO:0000313" key="11">
    <source>
        <dbReference type="EMBL" id="PZN83666.1"/>
    </source>
</evidence>
<keyword evidence="8" id="KW-0368">Histidine biosynthesis</keyword>
<dbReference type="PANTHER" id="PTHR43707">
    <property type="entry name" value="HISTIDYL-TRNA SYNTHETASE"/>
    <property type="match status" value="1"/>
</dbReference>
<dbReference type="GO" id="GO:0016757">
    <property type="term" value="F:glycosyltransferase activity"/>
    <property type="evidence" value="ECO:0007669"/>
    <property type="project" value="UniProtKB-KW"/>
</dbReference>
<evidence type="ECO:0000256" key="6">
    <source>
        <dbReference type="ARBA" id="ARBA00022490"/>
    </source>
</evidence>
<evidence type="ECO:0000256" key="5">
    <source>
        <dbReference type="ARBA" id="ARBA00020397"/>
    </source>
</evidence>
<feature type="binding site" evidence="9">
    <location>
        <position position="126"/>
    </location>
    <ligand>
        <name>L-histidine</name>
        <dbReference type="ChEBI" id="CHEBI:57595"/>
    </ligand>
</feature>
<dbReference type="SUPFAM" id="SSF55681">
    <property type="entry name" value="Class II aaRS and biotin synthetases"/>
    <property type="match status" value="1"/>
</dbReference>
<comment type="similarity">
    <text evidence="3 8">Belongs to the class-II aminoacyl-tRNA synthetase family. HisZ subfamily.</text>
</comment>
<comment type="function">
    <text evidence="7 8">Required for the first step of histidine biosynthesis. May allow the feedback regulation of ATP phosphoribosyltransferase activity by histidine.</text>
</comment>
<accession>A0A2W4RMG8</accession>
<evidence type="ECO:0000256" key="7">
    <source>
        <dbReference type="ARBA" id="ARBA00025246"/>
    </source>
</evidence>
<dbReference type="InterPro" id="IPR045864">
    <property type="entry name" value="aa-tRNA-synth_II/BPL/LPL"/>
</dbReference>
<evidence type="ECO:0000256" key="3">
    <source>
        <dbReference type="ARBA" id="ARBA00005539"/>
    </source>
</evidence>
<dbReference type="HAMAP" id="MF_00125">
    <property type="entry name" value="HisZ"/>
    <property type="match status" value="1"/>
</dbReference>
<dbReference type="NCBIfam" id="NF008935">
    <property type="entry name" value="PRK12292.1-1"/>
    <property type="match status" value="1"/>
</dbReference>
<gene>
    <name evidence="8" type="primary">hisZ</name>
    <name evidence="11" type="ORF">DM484_03960</name>
</gene>
<evidence type="ECO:0000256" key="4">
    <source>
        <dbReference type="ARBA" id="ARBA00011496"/>
    </source>
</evidence>
<dbReference type="Proteomes" id="UP000249396">
    <property type="component" value="Unassembled WGS sequence"/>
</dbReference>
<dbReference type="Pfam" id="PF13393">
    <property type="entry name" value="tRNA-synt_His"/>
    <property type="match status" value="1"/>
</dbReference>
<proteinExistence type="inferred from homology"/>